<comment type="caution">
    <text evidence="2">The sequence shown here is derived from an EMBL/GenBank/DDBJ whole genome shotgun (WGS) entry which is preliminary data.</text>
</comment>
<keyword evidence="3" id="KW-1185">Reference proteome</keyword>
<feature type="compositionally biased region" description="Low complexity" evidence="1">
    <location>
        <begin position="11"/>
        <end position="23"/>
    </location>
</feature>
<gene>
    <name evidence="2" type="ORF">AB1Y20_004495</name>
</gene>
<sequence length="611" mass="64251">MKRRHASPALSSFSSAKTQASSAPSGKARAPEAGSTDLNHLLTILLHEHLAADCSATAWVSSTLKTLHQFDKDAREEATAALATHIYRMLQLGLWPSQRLLSYTWHGLSVEMLPVHVLIALLLEGIEAELSETRSLGSLDSSHAGHSWLRLEALATLASAAMPLALQRERTGNATNALLGRLLVAGCRGVLASPPLEPDASAPAAMGETRVAGGGPAAVCSRLLSMASANGAVFQTISLMPSQLPAIWTSLCDVVGEGVANGRGALLPQNLRSLCEKPCTPAGSGSLAQASTVRQLSRHLFSDTCAAPLPVATRHLSASCALAPTPNDTGSNPGASGSSQSTAWPMTYCSRSMRRLRALAESDAANSPAPAHRENSLREGLRGSIGVALAHRALTQGFVASMRSLQQRAGAALFAELIWLELLLIVSPTLESETVVPWSSCSESAAFLAQLAVTALDAGDGVAIKSPSAAASLLVTSVWPRHLPRLLCSEAAEVAAYTSLILLATSCSRSPDLGAELLQFVADQMSSSQPQVVMDFCLRFLFLCSSHCPGQLHKLPTRLRRQLAAVLVGAGQTALSLCLFNGPWGENETSPFKFHGGLLELPIDSVEEDEA</sequence>
<protein>
    <submittedName>
        <fullName evidence="2">Uncharacterized protein</fullName>
    </submittedName>
</protein>
<evidence type="ECO:0000313" key="2">
    <source>
        <dbReference type="EMBL" id="KAL1508385.1"/>
    </source>
</evidence>
<dbReference type="EMBL" id="JBGBPQ010000016">
    <property type="protein sequence ID" value="KAL1508385.1"/>
    <property type="molecule type" value="Genomic_DNA"/>
</dbReference>
<organism evidence="2 3">
    <name type="scientific">Prymnesium parvum</name>
    <name type="common">Toxic golden alga</name>
    <dbReference type="NCBI Taxonomy" id="97485"/>
    <lineage>
        <taxon>Eukaryota</taxon>
        <taxon>Haptista</taxon>
        <taxon>Haptophyta</taxon>
        <taxon>Prymnesiophyceae</taxon>
        <taxon>Prymnesiales</taxon>
        <taxon>Prymnesiaceae</taxon>
        <taxon>Prymnesium</taxon>
    </lineage>
</organism>
<dbReference type="AlphaFoldDB" id="A0AB34J0F0"/>
<reference evidence="2 3" key="1">
    <citation type="journal article" date="2024" name="Science">
        <title>Giant polyketide synthase enzymes in the biosynthesis of giant marine polyether toxins.</title>
        <authorList>
            <person name="Fallon T.R."/>
            <person name="Shende V.V."/>
            <person name="Wierzbicki I.H."/>
            <person name="Pendleton A.L."/>
            <person name="Watervoot N.F."/>
            <person name="Auber R.P."/>
            <person name="Gonzalez D.J."/>
            <person name="Wisecaver J.H."/>
            <person name="Moore B.S."/>
        </authorList>
    </citation>
    <scope>NUCLEOTIDE SEQUENCE [LARGE SCALE GENOMIC DNA]</scope>
    <source>
        <strain evidence="2 3">12B1</strain>
    </source>
</reference>
<accession>A0AB34J0F0</accession>
<proteinExistence type="predicted"/>
<evidence type="ECO:0000313" key="3">
    <source>
        <dbReference type="Proteomes" id="UP001515480"/>
    </source>
</evidence>
<feature type="region of interest" description="Disordered" evidence="1">
    <location>
        <begin position="324"/>
        <end position="343"/>
    </location>
</feature>
<name>A0AB34J0F0_PRYPA</name>
<dbReference type="Proteomes" id="UP001515480">
    <property type="component" value="Unassembled WGS sequence"/>
</dbReference>
<feature type="compositionally biased region" description="Polar residues" evidence="1">
    <location>
        <begin position="326"/>
        <end position="343"/>
    </location>
</feature>
<feature type="region of interest" description="Disordered" evidence="1">
    <location>
        <begin position="1"/>
        <end position="33"/>
    </location>
</feature>
<evidence type="ECO:0000256" key="1">
    <source>
        <dbReference type="SAM" id="MobiDB-lite"/>
    </source>
</evidence>